<name>A0A378K9Q1_9GAMM</name>
<evidence type="ECO:0000313" key="4">
    <source>
        <dbReference type="EMBL" id="STX81426.1"/>
    </source>
</evidence>
<dbReference type="Pfam" id="PF15738">
    <property type="entry name" value="YafQ_toxin"/>
    <property type="match status" value="1"/>
</dbReference>
<evidence type="ECO:0000256" key="3">
    <source>
        <dbReference type="PIRSR" id="PIRSR006156-1"/>
    </source>
</evidence>
<dbReference type="GO" id="GO:0006415">
    <property type="term" value="P:translational termination"/>
    <property type="evidence" value="ECO:0007669"/>
    <property type="project" value="TreeGrafter"/>
</dbReference>
<dbReference type="EMBL" id="UGOD01000004">
    <property type="protein sequence ID" value="STX81426.1"/>
    <property type="molecule type" value="Genomic_DNA"/>
</dbReference>
<organism evidence="4 5">
    <name type="scientific">Legionella busanensis</name>
    <dbReference type="NCBI Taxonomy" id="190655"/>
    <lineage>
        <taxon>Bacteria</taxon>
        <taxon>Pseudomonadati</taxon>
        <taxon>Pseudomonadota</taxon>
        <taxon>Gammaproteobacteria</taxon>
        <taxon>Legionellales</taxon>
        <taxon>Legionellaceae</taxon>
        <taxon>Legionella</taxon>
    </lineage>
</organism>
<dbReference type="GO" id="GO:0006402">
    <property type="term" value="P:mRNA catabolic process"/>
    <property type="evidence" value="ECO:0007669"/>
    <property type="project" value="TreeGrafter"/>
</dbReference>
<comment type="similarity">
    <text evidence="2">Belongs to the RelE toxin family. YafQ subfamily.</text>
</comment>
<dbReference type="InterPro" id="IPR035093">
    <property type="entry name" value="RelE/ParE_toxin_dom_sf"/>
</dbReference>
<dbReference type="GO" id="GO:0004521">
    <property type="term" value="F:RNA endonuclease activity"/>
    <property type="evidence" value="ECO:0007669"/>
    <property type="project" value="TreeGrafter"/>
</dbReference>
<sequence>MLELELASQFKRDLKKIAKQGKSRKLLDSIVEQLQREETLAPKYKDHNLSGNWSEFRECHITPDWLLIYKIIKDDRLQLLRLARTGSHSELFK</sequence>
<proteinExistence type="inferred from homology"/>
<dbReference type="OrthoDB" id="7030467at2"/>
<dbReference type="NCBIfam" id="TIGR02385">
    <property type="entry name" value="RelE_StbE"/>
    <property type="match status" value="1"/>
</dbReference>
<dbReference type="InterPro" id="IPR004386">
    <property type="entry name" value="Toxin_YafQ-like"/>
</dbReference>
<dbReference type="PIRSF" id="PIRSF006156">
    <property type="entry name" value="YafQ"/>
    <property type="match status" value="1"/>
</dbReference>
<evidence type="ECO:0000256" key="2">
    <source>
        <dbReference type="ARBA" id="ARBA00061366"/>
    </source>
</evidence>
<accession>A0A378K9Q1</accession>
<evidence type="ECO:0000313" key="5">
    <source>
        <dbReference type="Proteomes" id="UP000254794"/>
    </source>
</evidence>
<dbReference type="PANTHER" id="PTHR40588:SF1">
    <property type="entry name" value="MRNA INTERFERASE TOXIN YAFQ"/>
    <property type="match status" value="1"/>
</dbReference>
<keyword evidence="1" id="KW-1277">Toxin-antitoxin system</keyword>
<dbReference type="GO" id="GO:0016787">
    <property type="term" value="F:hydrolase activity"/>
    <property type="evidence" value="ECO:0007669"/>
    <property type="project" value="UniProtKB-KW"/>
</dbReference>
<dbReference type="Proteomes" id="UP000254794">
    <property type="component" value="Unassembled WGS sequence"/>
</dbReference>
<dbReference type="SUPFAM" id="SSF143011">
    <property type="entry name" value="RelE-like"/>
    <property type="match status" value="1"/>
</dbReference>
<gene>
    <name evidence="4" type="primary">relE</name>
    <name evidence="4" type="ORF">NCTC13316_03297</name>
</gene>
<protein>
    <submittedName>
        <fullName evidence="4">Addiction module toxin, RelE/StbE family</fullName>
        <ecNumber evidence="4">3.1.-.-</ecNumber>
    </submittedName>
</protein>
<reference evidence="4 5" key="1">
    <citation type="submission" date="2018-06" db="EMBL/GenBank/DDBJ databases">
        <authorList>
            <consortium name="Pathogen Informatics"/>
            <person name="Doyle S."/>
        </authorList>
    </citation>
    <scope>NUCLEOTIDE SEQUENCE [LARGE SCALE GENOMIC DNA]</scope>
    <source>
        <strain evidence="4 5">NCTC13316</strain>
    </source>
</reference>
<dbReference type="PANTHER" id="PTHR40588">
    <property type="entry name" value="MRNA INTERFERASE TOXIN YAFQ"/>
    <property type="match status" value="1"/>
</dbReference>
<dbReference type="Gene3D" id="3.30.2310.20">
    <property type="entry name" value="RelE-like"/>
    <property type="match status" value="1"/>
</dbReference>
<keyword evidence="4" id="KW-0378">Hydrolase</keyword>
<feature type="active site" description="Proton donor" evidence="3">
    <location>
        <position position="88"/>
    </location>
</feature>
<dbReference type="InterPro" id="IPR007712">
    <property type="entry name" value="RelE/ParE_toxin"/>
</dbReference>
<dbReference type="FunFam" id="3.30.2310.20:FF:000003">
    <property type="entry name" value="Type II toxin-antitoxin system YafQ family toxin"/>
    <property type="match status" value="1"/>
</dbReference>
<dbReference type="EC" id="3.1.-.-" evidence="4"/>
<evidence type="ECO:0000256" key="1">
    <source>
        <dbReference type="ARBA" id="ARBA00022649"/>
    </source>
</evidence>
<keyword evidence="5" id="KW-1185">Reference proteome</keyword>
<dbReference type="NCBIfam" id="TIGR00053">
    <property type="entry name" value="YafQ family addiction module toxin"/>
    <property type="match status" value="1"/>
</dbReference>
<dbReference type="RefSeq" id="WP_115332814.1">
    <property type="nucleotide sequence ID" value="NZ_CAAAHP010000005.1"/>
</dbReference>
<dbReference type="AlphaFoldDB" id="A0A378K9Q1"/>